<dbReference type="AlphaFoldDB" id="W1XU51"/>
<protein>
    <submittedName>
        <fullName evidence="1">Uncharacterized protein</fullName>
    </submittedName>
</protein>
<sequence>CFNIYTFLISNIGPKMRKPITELIGNKVLKDLPMIASDVEQTEKKNANISKIGMAVNSGKVNPALRSQGLPYT</sequence>
<evidence type="ECO:0000313" key="1">
    <source>
        <dbReference type="EMBL" id="ETJ33641.1"/>
    </source>
</evidence>
<organism evidence="1">
    <name type="scientific">human gut metagenome</name>
    <dbReference type="NCBI Taxonomy" id="408170"/>
    <lineage>
        <taxon>unclassified sequences</taxon>
        <taxon>metagenomes</taxon>
        <taxon>organismal metagenomes</taxon>
    </lineage>
</organism>
<gene>
    <name evidence="1" type="ORF">Q604_UNBC11908G0001</name>
</gene>
<feature type="non-terminal residue" evidence="1">
    <location>
        <position position="1"/>
    </location>
</feature>
<name>W1XU51_9ZZZZ</name>
<reference evidence="1" key="1">
    <citation type="submission" date="2013-12" db="EMBL/GenBank/DDBJ databases">
        <title>A Varibaculum cambriense genome reconstructed from a premature infant gut community with otherwise low bacterial novelty that shifts toward anaerobic metabolism during the third week of life.</title>
        <authorList>
            <person name="Brown C.T."/>
            <person name="Sharon I."/>
            <person name="Thomas B.C."/>
            <person name="Castelle C.J."/>
            <person name="Morowitz M.J."/>
            <person name="Banfield J.F."/>
        </authorList>
    </citation>
    <scope>NUCLEOTIDE SEQUENCE</scope>
</reference>
<proteinExistence type="predicted"/>
<accession>W1XU51</accession>
<comment type="caution">
    <text evidence="1">The sequence shown here is derived from an EMBL/GenBank/DDBJ whole genome shotgun (WGS) entry which is preliminary data.</text>
</comment>
<dbReference type="EMBL" id="AZMM01011908">
    <property type="protein sequence ID" value="ETJ33641.1"/>
    <property type="molecule type" value="Genomic_DNA"/>
</dbReference>